<dbReference type="AlphaFoldDB" id="A0A2M7QJH3"/>
<dbReference type="Pfam" id="PF00730">
    <property type="entry name" value="HhH-GPD"/>
    <property type="match status" value="1"/>
</dbReference>
<dbReference type="PROSITE" id="PS01155">
    <property type="entry name" value="ENDONUCLEASE_III_2"/>
    <property type="match status" value="1"/>
</dbReference>
<comment type="function">
    <text evidence="10">DNA repair enzyme that has both DNA N-glycosylase activity and AP-lyase activity. The DNA N-glycosylase activity releases various damaged pyrimidines from DNA by cleaving the N-glycosidic bond, leaving an AP (apurinic/apyrimidinic) site. The AP-lyase activity cleaves the phosphodiester bond 3' to the AP site by a beta-elimination, leaving a 3'-terminal unsaturated sugar and a product with a terminal 5'-phosphate.</text>
</comment>
<sequence>MNKQKRTVIILNTLKRLLPDAKIVLRYSNHWELLVAVILSAQCTDKQVNKVTARLFRKYRTLEDYINVDKKEFEKDIFSTGFYRNKTKHILESAKIIQNQFGGRVPQTMKEILTLPGVARKTANVVLGNAYGIVEGIAVDTHVIRLSRLWELTKETDPVKIEKDLMKLIPKKDWFIFTYHIIEYGRKYCIAKRHDHQHCPLTKLLEKK</sequence>
<evidence type="ECO:0000256" key="8">
    <source>
        <dbReference type="ARBA" id="ARBA00023204"/>
    </source>
</evidence>
<dbReference type="GO" id="GO:0019104">
    <property type="term" value="F:DNA N-glycosylase activity"/>
    <property type="evidence" value="ECO:0007669"/>
    <property type="project" value="UniProtKB-UniRule"/>
</dbReference>
<dbReference type="SMART" id="SM00478">
    <property type="entry name" value="ENDO3c"/>
    <property type="match status" value="1"/>
</dbReference>
<comment type="similarity">
    <text evidence="1 10">Belongs to the Nth/MutY family.</text>
</comment>
<dbReference type="EC" id="4.2.99.18" evidence="10"/>
<evidence type="ECO:0000256" key="6">
    <source>
        <dbReference type="ARBA" id="ARBA00023004"/>
    </source>
</evidence>
<comment type="catalytic activity">
    <reaction evidence="10">
        <text>2'-deoxyribonucleotide-(2'-deoxyribose 5'-phosphate)-2'-deoxyribonucleotide-DNA = a 3'-end 2'-deoxyribonucleotide-(2,3-dehydro-2,3-deoxyribose 5'-phosphate)-DNA + a 5'-end 5'-phospho-2'-deoxyribonucleoside-DNA + H(+)</text>
        <dbReference type="Rhea" id="RHEA:66592"/>
        <dbReference type="Rhea" id="RHEA-COMP:13180"/>
        <dbReference type="Rhea" id="RHEA-COMP:16897"/>
        <dbReference type="Rhea" id="RHEA-COMP:17067"/>
        <dbReference type="ChEBI" id="CHEBI:15378"/>
        <dbReference type="ChEBI" id="CHEBI:136412"/>
        <dbReference type="ChEBI" id="CHEBI:157695"/>
        <dbReference type="ChEBI" id="CHEBI:167181"/>
        <dbReference type="EC" id="4.2.99.18"/>
    </reaction>
</comment>
<reference evidence="13" key="1">
    <citation type="submission" date="2017-09" db="EMBL/GenBank/DDBJ databases">
        <title>Depth-based differentiation of microbial function through sediment-hosted aquifers and enrichment of novel symbionts in the deep terrestrial subsurface.</title>
        <authorList>
            <person name="Probst A.J."/>
            <person name="Ladd B."/>
            <person name="Jarett J.K."/>
            <person name="Geller-Mcgrath D.E."/>
            <person name="Sieber C.M.K."/>
            <person name="Emerson J.B."/>
            <person name="Anantharaman K."/>
            <person name="Thomas B.C."/>
            <person name="Malmstrom R."/>
            <person name="Stieglmeier M."/>
            <person name="Klingl A."/>
            <person name="Woyke T."/>
            <person name="Ryan C.M."/>
            <person name="Banfield J.F."/>
        </authorList>
    </citation>
    <scope>NUCLEOTIDE SEQUENCE [LARGE SCALE GENOMIC DNA]</scope>
</reference>
<keyword evidence="6" id="KW-0408">Iron</keyword>
<proteinExistence type="inferred from homology"/>
<dbReference type="CDD" id="cd00056">
    <property type="entry name" value="ENDO3c"/>
    <property type="match status" value="1"/>
</dbReference>
<keyword evidence="2" id="KW-0004">4Fe-4S</keyword>
<dbReference type="GO" id="GO:0046872">
    <property type="term" value="F:metal ion binding"/>
    <property type="evidence" value="ECO:0007669"/>
    <property type="project" value="UniProtKB-KW"/>
</dbReference>
<organism evidence="12 13">
    <name type="scientific">Candidatus Roizmanbacteria bacterium CG_4_10_14_0_8_um_filter_33_9</name>
    <dbReference type="NCBI Taxonomy" id="1974826"/>
    <lineage>
        <taxon>Bacteria</taxon>
        <taxon>Candidatus Roizmaniibacteriota</taxon>
    </lineage>
</organism>
<keyword evidence="8 10" id="KW-0234">DNA repair</keyword>
<dbReference type="EMBL" id="PFLI01000024">
    <property type="protein sequence ID" value="PIY72477.1"/>
    <property type="molecule type" value="Genomic_DNA"/>
</dbReference>
<dbReference type="PANTHER" id="PTHR10359">
    <property type="entry name" value="A/G-SPECIFIC ADENINE GLYCOSYLASE/ENDONUCLEASE III"/>
    <property type="match status" value="1"/>
</dbReference>
<dbReference type="GO" id="GO:0140078">
    <property type="term" value="F:class I DNA-(apurinic or apyrimidinic site) endonuclease activity"/>
    <property type="evidence" value="ECO:0007669"/>
    <property type="project" value="UniProtKB-EC"/>
</dbReference>
<dbReference type="GO" id="GO:0006285">
    <property type="term" value="P:base-excision repair, AP site formation"/>
    <property type="evidence" value="ECO:0007669"/>
    <property type="project" value="TreeGrafter"/>
</dbReference>
<keyword evidence="12" id="KW-0255">Endonuclease</keyword>
<dbReference type="InterPro" id="IPR023170">
    <property type="entry name" value="HhH_base_excis_C"/>
</dbReference>
<comment type="cofactor">
    <cofactor evidence="10">
        <name>[4Fe-4S] cluster</name>
        <dbReference type="ChEBI" id="CHEBI:49883"/>
    </cofactor>
    <text evidence="10">Binds 1 [4Fe-4S] cluster.</text>
</comment>
<keyword evidence="10" id="KW-0238">DNA-binding</keyword>
<evidence type="ECO:0000256" key="5">
    <source>
        <dbReference type="ARBA" id="ARBA00022801"/>
    </source>
</evidence>
<dbReference type="GO" id="GO:0051539">
    <property type="term" value="F:4 iron, 4 sulfur cluster binding"/>
    <property type="evidence" value="ECO:0007669"/>
    <property type="project" value="UniProtKB-KW"/>
</dbReference>
<name>A0A2M7QJH3_9BACT</name>
<dbReference type="InterPro" id="IPR003265">
    <property type="entry name" value="HhH-GPD_domain"/>
</dbReference>
<evidence type="ECO:0000259" key="11">
    <source>
        <dbReference type="SMART" id="SM00478"/>
    </source>
</evidence>
<keyword evidence="5 10" id="KW-0378">Hydrolase</keyword>
<dbReference type="FunFam" id="1.10.340.30:FF:000001">
    <property type="entry name" value="Endonuclease III"/>
    <property type="match status" value="1"/>
</dbReference>
<dbReference type="InterPro" id="IPR004036">
    <property type="entry name" value="Endonuclease-III-like_CS2"/>
</dbReference>
<dbReference type="GO" id="GO:0003677">
    <property type="term" value="F:DNA binding"/>
    <property type="evidence" value="ECO:0007669"/>
    <property type="project" value="UniProtKB-UniRule"/>
</dbReference>
<gene>
    <name evidence="10 12" type="primary">nth</name>
    <name evidence="12" type="ORF">COY87_00720</name>
</gene>
<evidence type="ECO:0000256" key="4">
    <source>
        <dbReference type="ARBA" id="ARBA00022763"/>
    </source>
</evidence>
<keyword evidence="4 10" id="KW-0227">DNA damage</keyword>
<dbReference type="InterPro" id="IPR011257">
    <property type="entry name" value="DNA_glycosylase"/>
</dbReference>
<dbReference type="InterPro" id="IPR005759">
    <property type="entry name" value="Nth"/>
</dbReference>
<dbReference type="PANTHER" id="PTHR10359:SF18">
    <property type="entry name" value="ENDONUCLEASE III"/>
    <property type="match status" value="1"/>
</dbReference>
<keyword evidence="12" id="KW-0540">Nuclease</keyword>
<keyword evidence="7" id="KW-0411">Iron-sulfur</keyword>
<evidence type="ECO:0000256" key="10">
    <source>
        <dbReference type="HAMAP-Rule" id="MF_00942"/>
    </source>
</evidence>
<evidence type="ECO:0000256" key="1">
    <source>
        <dbReference type="ARBA" id="ARBA00008343"/>
    </source>
</evidence>
<protein>
    <recommendedName>
        <fullName evidence="10">Endonuclease III</fullName>
        <ecNumber evidence="10">4.2.99.18</ecNumber>
    </recommendedName>
    <alternativeName>
        <fullName evidence="10">DNA-(apurinic or apyrimidinic site) lyase</fullName>
    </alternativeName>
</protein>
<dbReference type="SUPFAM" id="SSF48150">
    <property type="entry name" value="DNA-glycosylase"/>
    <property type="match status" value="1"/>
</dbReference>
<evidence type="ECO:0000313" key="13">
    <source>
        <dbReference type="Proteomes" id="UP000229401"/>
    </source>
</evidence>
<dbReference type="Gene3D" id="1.10.1670.10">
    <property type="entry name" value="Helix-hairpin-Helix base-excision DNA repair enzymes (C-terminal)"/>
    <property type="match status" value="1"/>
</dbReference>
<comment type="caution">
    <text evidence="12">The sequence shown here is derived from an EMBL/GenBank/DDBJ whole genome shotgun (WGS) entry which is preliminary data.</text>
</comment>
<dbReference type="NCBIfam" id="TIGR01083">
    <property type="entry name" value="nth"/>
    <property type="match status" value="1"/>
</dbReference>
<feature type="domain" description="HhH-GPD" evidence="11">
    <location>
        <begin position="39"/>
        <end position="187"/>
    </location>
</feature>
<dbReference type="Proteomes" id="UP000229401">
    <property type="component" value="Unassembled WGS sequence"/>
</dbReference>
<accession>A0A2M7QJH3</accession>
<evidence type="ECO:0000256" key="9">
    <source>
        <dbReference type="ARBA" id="ARBA00023295"/>
    </source>
</evidence>
<keyword evidence="10" id="KW-0456">Lyase</keyword>
<evidence type="ECO:0000256" key="7">
    <source>
        <dbReference type="ARBA" id="ARBA00023014"/>
    </source>
</evidence>
<dbReference type="HAMAP" id="MF_00942">
    <property type="entry name" value="Nth"/>
    <property type="match status" value="1"/>
</dbReference>
<dbReference type="PIRSF" id="PIRSF001435">
    <property type="entry name" value="Nth"/>
    <property type="match status" value="1"/>
</dbReference>
<dbReference type="Gene3D" id="1.10.340.30">
    <property type="entry name" value="Hypothetical protein, domain 2"/>
    <property type="match status" value="1"/>
</dbReference>
<evidence type="ECO:0000256" key="2">
    <source>
        <dbReference type="ARBA" id="ARBA00022485"/>
    </source>
</evidence>
<keyword evidence="9 10" id="KW-0326">Glycosidase</keyword>
<keyword evidence="3" id="KW-0479">Metal-binding</keyword>
<comment type="caution">
    <text evidence="10">Lacks conserved residue(s) required for the propagation of feature annotation.</text>
</comment>
<evidence type="ECO:0000313" key="12">
    <source>
        <dbReference type="EMBL" id="PIY72477.1"/>
    </source>
</evidence>
<evidence type="ECO:0000256" key="3">
    <source>
        <dbReference type="ARBA" id="ARBA00022723"/>
    </source>
</evidence>